<dbReference type="PANTHER" id="PTHR22722:SF5">
    <property type="entry name" value="LOW-DENSITY LIPOPROTEIN RECEPTOR-RELATED PROTEIN 1B"/>
    <property type="match status" value="1"/>
</dbReference>
<reference evidence="10" key="1">
    <citation type="submission" date="2018-11" db="EMBL/GenBank/DDBJ databases">
        <authorList>
            <person name="Alioto T."/>
            <person name="Alioto T."/>
        </authorList>
    </citation>
    <scope>NUCLEOTIDE SEQUENCE</scope>
</reference>
<dbReference type="PANTHER" id="PTHR22722">
    <property type="entry name" value="LOW-DENSITY LIPOPROTEIN RECEPTOR-RELATED PROTEIN 2-RELATED"/>
    <property type="match status" value="1"/>
</dbReference>
<dbReference type="GO" id="GO:0043235">
    <property type="term" value="C:receptor complex"/>
    <property type="evidence" value="ECO:0007669"/>
    <property type="project" value="TreeGrafter"/>
</dbReference>
<evidence type="ECO:0000313" key="10">
    <source>
        <dbReference type="EMBL" id="VDI11443.1"/>
    </source>
</evidence>
<dbReference type="GO" id="GO:0005886">
    <property type="term" value="C:plasma membrane"/>
    <property type="evidence" value="ECO:0007669"/>
    <property type="project" value="TreeGrafter"/>
</dbReference>
<evidence type="ECO:0000256" key="4">
    <source>
        <dbReference type="ARBA" id="ARBA00022989"/>
    </source>
</evidence>
<gene>
    <name evidence="10" type="ORF">MGAL_10B035044</name>
</gene>
<dbReference type="FunFam" id="4.10.400.10:FF:000113">
    <property type="entry name" value="Low-density lipoprotein receptor-related protein 8"/>
    <property type="match status" value="1"/>
</dbReference>
<feature type="disulfide bond" evidence="9">
    <location>
        <begin position="94"/>
        <end position="112"/>
    </location>
</feature>
<keyword evidence="4" id="KW-1133">Transmembrane helix</keyword>
<evidence type="ECO:0000256" key="6">
    <source>
        <dbReference type="ARBA" id="ARBA00023157"/>
    </source>
</evidence>
<evidence type="ECO:0000256" key="8">
    <source>
        <dbReference type="ARBA" id="ARBA00023180"/>
    </source>
</evidence>
<protein>
    <submittedName>
        <fullName evidence="10">Uncharacterized protein</fullName>
    </submittedName>
</protein>
<dbReference type="AlphaFoldDB" id="A0A8B6CX14"/>
<dbReference type="InterPro" id="IPR036055">
    <property type="entry name" value="LDL_receptor-like_sf"/>
</dbReference>
<name>A0A8B6CX14_MYTGA</name>
<keyword evidence="11" id="KW-1185">Reference proteome</keyword>
<evidence type="ECO:0000313" key="11">
    <source>
        <dbReference type="Proteomes" id="UP000596742"/>
    </source>
</evidence>
<keyword evidence="2" id="KW-0812">Transmembrane</keyword>
<evidence type="ECO:0000256" key="9">
    <source>
        <dbReference type="PROSITE-ProRule" id="PRU00124"/>
    </source>
</evidence>
<dbReference type="InterPro" id="IPR023415">
    <property type="entry name" value="LDLR_class-A_CS"/>
</dbReference>
<dbReference type="CDD" id="cd00112">
    <property type="entry name" value="LDLa"/>
    <property type="match status" value="2"/>
</dbReference>
<dbReference type="Pfam" id="PF00057">
    <property type="entry name" value="Ldl_recept_a"/>
    <property type="match status" value="2"/>
</dbReference>
<dbReference type="PROSITE" id="PS01209">
    <property type="entry name" value="LDLRA_1"/>
    <property type="match status" value="1"/>
</dbReference>
<keyword evidence="5" id="KW-0472">Membrane</keyword>
<dbReference type="PROSITE" id="PS50068">
    <property type="entry name" value="LDLRA_2"/>
    <property type="match status" value="2"/>
</dbReference>
<evidence type="ECO:0000256" key="7">
    <source>
        <dbReference type="ARBA" id="ARBA00023170"/>
    </source>
</evidence>
<dbReference type="InterPro" id="IPR002172">
    <property type="entry name" value="LDrepeatLR_classA_rpt"/>
</dbReference>
<comment type="subcellular location">
    <subcellularLocation>
        <location evidence="1">Membrane</location>
        <topology evidence="1">Single-pass membrane protein</topology>
    </subcellularLocation>
</comment>
<dbReference type="Proteomes" id="UP000596742">
    <property type="component" value="Unassembled WGS sequence"/>
</dbReference>
<dbReference type="SUPFAM" id="SSF57424">
    <property type="entry name" value="LDL receptor-like module"/>
    <property type="match status" value="2"/>
</dbReference>
<evidence type="ECO:0000256" key="1">
    <source>
        <dbReference type="ARBA" id="ARBA00004167"/>
    </source>
</evidence>
<evidence type="ECO:0000256" key="5">
    <source>
        <dbReference type="ARBA" id="ARBA00023136"/>
    </source>
</evidence>
<sequence length="125" mass="13894">MAMETVTVDQCDIEKCIQVYGNVMDAMMSGQVRHDCFVEAKDTCDAKTSFRCSGSGKCIYKEWKCDGEFDCGANDKSDENACQADFCSYTEYECKSGECIPLNWICDKELDCSDGSDESKAICTL</sequence>
<keyword evidence="3" id="KW-0677">Repeat</keyword>
<keyword evidence="6 9" id="KW-1015">Disulfide bond</keyword>
<dbReference type="InterPro" id="IPR051221">
    <property type="entry name" value="LDLR-related"/>
</dbReference>
<dbReference type="Gene3D" id="4.10.400.10">
    <property type="entry name" value="Low-density Lipoprotein Receptor"/>
    <property type="match status" value="2"/>
</dbReference>
<accession>A0A8B6CX14</accession>
<comment type="caution">
    <text evidence="9">Lacks conserved residue(s) required for the propagation of feature annotation.</text>
</comment>
<dbReference type="PRINTS" id="PR00261">
    <property type="entry name" value="LDLRECEPTOR"/>
</dbReference>
<dbReference type="GO" id="GO:0005041">
    <property type="term" value="F:low-density lipoprotein particle receptor activity"/>
    <property type="evidence" value="ECO:0007669"/>
    <property type="project" value="TreeGrafter"/>
</dbReference>
<keyword evidence="8" id="KW-0325">Glycoprotein</keyword>
<evidence type="ECO:0000256" key="3">
    <source>
        <dbReference type="ARBA" id="ARBA00022737"/>
    </source>
</evidence>
<dbReference type="EMBL" id="UYJE01002519">
    <property type="protein sequence ID" value="VDI11443.1"/>
    <property type="molecule type" value="Genomic_DNA"/>
</dbReference>
<dbReference type="OrthoDB" id="10062665at2759"/>
<dbReference type="SMART" id="SM00192">
    <property type="entry name" value="LDLa"/>
    <property type="match status" value="2"/>
</dbReference>
<keyword evidence="7" id="KW-0675">Receptor</keyword>
<comment type="caution">
    <text evidence="10">The sequence shown here is derived from an EMBL/GenBank/DDBJ whole genome shotgun (WGS) entry which is preliminary data.</text>
</comment>
<evidence type="ECO:0000256" key="2">
    <source>
        <dbReference type="ARBA" id="ARBA00022692"/>
    </source>
</evidence>
<organism evidence="10 11">
    <name type="scientific">Mytilus galloprovincialis</name>
    <name type="common">Mediterranean mussel</name>
    <dbReference type="NCBI Taxonomy" id="29158"/>
    <lineage>
        <taxon>Eukaryota</taxon>
        <taxon>Metazoa</taxon>
        <taxon>Spiralia</taxon>
        <taxon>Lophotrochozoa</taxon>
        <taxon>Mollusca</taxon>
        <taxon>Bivalvia</taxon>
        <taxon>Autobranchia</taxon>
        <taxon>Pteriomorphia</taxon>
        <taxon>Mytilida</taxon>
        <taxon>Mytiloidea</taxon>
        <taxon>Mytilidae</taxon>
        <taxon>Mytilinae</taxon>
        <taxon>Mytilus</taxon>
    </lineage>
</organism>
<proteinExistence type="predicted"/>
<feature type="disulfide bond" evidence="9">
    <location>
        <begin position="87"/>
        <end position="99"/>
    </location>
</feature>